<feature type="transmembrane region" description="Helical" evidence="1">
    <location>
        <begin position="7"/>
        <end position="26"/>
    </location>
</feature>
<evidence type="ECO:0000313" key="2">
    <source>
        <dbReference type="EMBL" id="MBB6713441.1"/>
    </source>
</evidence>
<evidence type="ECO:0000256" key="1">
    <source>
        <dbReference type="SAM" id="Phobius"/>
    </source>
</evidence>
<keyword evidence="1" id="KW-0472">Membrane</keyword>
<dbReference type="AlphaFoldDB" id="A0A7X0SD72"/>
<dbReference type="Proteomes" id="UP000585258">
    <property type="component" value="Unassembled WGS sequence"/>
</dbReference>
<keyword evidence="1" id="KW-1133">Transmembrane helix</keyword>
<organism evidence="2 3">
    <name type="scientific">Clostridium gasigenes</name>
    <dbReference type="NCBI Taxonomy" id="94869"/>
    <lineage>
        <taxon>Bacteria</taxon>
        <taxon>Bacillati</taxon>
        <taxon>Bacillota</taxon>
        <taxon>Clostridia</taxon>
        <taxon>Eubacteriales</taxon>
        <taxon>Clostridiaceae</taxon>
        <taxon>Clostridium</taxon>
    </lineage>
</organism>
<dbReference type="EMBL" id="JACKWY010000001">
    <property type="protein sequence ID" value="MBB6713441.1"/>
    <property type="molecule type" value="Genomic_DNA"/>
</dbReference>
<proteinExistence type="predicted"/>
<reference evidence="2 3" key="1">
    <citation type="submission" date="2020-08" db="EMBL/GenBank/DDBJ databases">
        <title>Clostridia isolated from Swiss meat.</title>
        <authorList>
            <person name="Wambui J."/>
            <person name="Stevens M.J.A."/>
            <person name="Stephan R."/>
        </authorList>
    </citation>
    <scope>NUCLEOTIDE SEQUENCE [LARGE SCALE GENOMIC DNA]</scope>
    <source>
        <strain evidence="2 3">CM001</strain>
    </source>
</reference>
<evidence type="ECO:0000313" key="3">
    <source>
        <dbReference type="Proteomes" id="UP000585258"/>
    </source>
</evidence>
<gene>
    <name evidence="2" type="ORF">H7E68_01675</name>
</gene>
<comment type="caution">
    <text evidence="2">The sequence shown here is derived from an EMBL/GenBank/DDBJ whole genome shotgun (WGS) entry which is preliminary data.</text>
</comment>
<feature type="transmembrane region" description="Helical" evidence="1">
    <location>
        <begin position="70"/>
        <end position="90"/>
    </location>
</feature>
<protein>
    <submittedName>
        <fullName evidence="2">Uncharacterized protein</fullName>
    </submittedName>
</protein>
<keyword evidence="1" id="KW-0812">Transmembrane</keyword>
<sequence>MKINQKILSIVVIVWSLIAISLAIVAFYDKRYMDIMMISLGIIQVLGGISQINMSKQINSKGIVKGSKKVGIFAISIGVLIIGMVIIKVIV</sequence>
<dbReference type="RefSeq" id="WP_185163260.1">
    <property type="nucleotide sequence ID" value="NZ_JACKWY010000001.1"/>
</dbReference>
<name>A0A7X0SD72_9CLOT</name>
<feature type="transmembrane region" description="Helical" evidence="1">
    <location>
        <begin position="32"/>
        <end position="49"/>
    </location>
</feature>
<accession>A0A7X0SD72</accession>